<comment type="caution">
    <text evidence="1">The sequence shown here is derived from an EMBL/GenBank/DDBJ whole genome shotgun (WGS) entry which is preliminary data.</text>
</comment>
<accession>A0AAV4S6Y5</accession>
<protein>
    <submittedName>
        <fullName evidence="1">Uncharacterized protein</fullName>
    </submittedName>
</protein>
<evidence type="ECO:0000313" key="2">
    <source>
        <dbReference type="Proteomes" id="UP001054837"/>
    </source>
</evidence>
<dbReference type="EMBL" id="BPLQ01007314">
    <property type="protein sequence ID" value="GIY29410.1"/>
    <property type="molecule type" value="Genomic_DNA"/>
</dbReference>
<sequence>MTPVNGPKTLKRPEERDSIVISNDAETKHRRLREWCEGYPFIIVKLLPTTLLPSVPLFFPAFPPSSSGNPQVNNPGLPFRLLKSAVPAICPLQGVSEVARIFSAVSLSGKSAICCSLLIMRNVGFKALFLLHRSVHTTLHS</sequence>
<organism evidence="1 2">
    <name type="scientific">Caerostris darwini</name>
    <dbReference type="NCBI Taxonomy" id="1538125"/>
    <lineage>
        <taxon>Eukaryota</taxon>
        <taxon>Metazoa</taxon>
        <taxon>Ecdysozoa</taxon>
        <taxon>Arthropoda</taxon>
        <taxon>Chelicerata</taxon>
        <taxon>Arachnida</taxon>
        <taxon>Araneae</taxon>
        <taxon>Araneomorphae</taxon>
        <taxon>Entelegynae</taxon>
        <taxon>Araneoidea</taxon>
        <taxon>Araneidae</taxon>
        <taxon>Caerostris</taxon>
    </lineage>
</organism>
<gene>
    <name evidence="1" type="ORF">CDAR_533641</name>
</gene>
<dbReference type="Proteomes" id="UP001054837">
    <property type="component" value="Unassembled WGS sequence"/>
</dbReference>
<name>A0AAV4S6Y5_9ARAC</name>
<evidence type="ECO:0000313" key="1">
    <source>
        <dbReference type="EMBL" id="GIY29410.1"/>
    </source>
</evidence>
<proteinExistence type="predicted"/>
<dbReference type="AlphaFoldDB" id="A0AAV4S6Y5"/>
<keyword evidence="2" id="KW-1185">Reference proteome</keyword>
<reference evidence="1 2" key="1">
    <citation type="submission" date="2021-06" db="EMBL/GenBank/DDBJ databases">
        <title>Caerostris darwini draft genome.</title>
        <authorList>
            <person name="Kono N."/>
            <person name="Arakawa K."/>
        </authorList>
    </citation>
    <scope>NUCLEOTIDE SEQUENCE [LARGE SCALE GENOMIC DNA]</scope>
</reference>